<comment type="caution">
    <text evidence="1">The sequence shown here is derived from an EMBL/GenBank/DDBJ whole genome shotgun (WGS) entry which is preliminary data.</text>
</comment>
<evidence type="ECO:0000313" key="2">
    <source>
        <dbReference type="Proteomes" id="UP000305874"/>
    </source>
</evidence>
<reference evidence="2" key="2">
    <citation type="submission" date="2019-06" db="EMBL/GenBank/DDBJ databases">
        <title>Co-occurence of chitin degradation, pigmentation and bioactivity in marine Pseudoalteromonas.</title>
        <authorList>
            <person name="Sonnenschein E.C."/>
            <person name="Bech P.K."/>
        </authorList>
    </citation>
    <scope>NUCLEOTIDE SEQUENCE [LARGE SCALE GENOMIC DNA]</scope>
    <source>
        <strain evidence="2">S2897</strain>
    </source>
</reference>
<dbReference type="EMBL" id="PNCG01001069">
    <property type="protein sequence ID" value="TMP66490.1"/>
    <property type="molecule type" value="Genomic_DNA"/>
</dbReference>
<proteinExistence type="predicted"/>
<evidence type="ECO:0000313" key="1">
    <source>
        <dbReference type="EMBL" id="TMP66490.1"/>
    </source>
</evidence>
<feature type="non-terminal residue" evidence="1">
    <location>
        <position position="1"/>
    </location>
</feature>
<name>A0A5S3Y2G1_9GAMM</name>
<dbReference type="AlphaFoldDB" id="A0A5S3Y2G1"/>
<protein>
    <submittedName>
        <fullName evidence="1">Uncharacterized protein</fullName>
    </submittedName>
</protein>
<sequence>KFIYRALLRMSRENGIICLLLHHTLHEQLPCLSRCLVTTFALKIKYISEVIATGSFAVNTQQSMNKMEGCIATKS</sequence>
<accession>A0A5S3Y2G1</accession>
<organism evidence="1 2">
    <name type="scientific">Pseudoalteromonas ruthenica</name>
    <dbReference type="NCBI Taxonomy" id="151081"/>
    <lineage>
        <taxon>Bacteria</taxon>
        <taxon>Pseudomonadati</taxon>
        <taxon>Pseudomonadota</taxon>
        <taxon>Gammaproteobacteria</taxon>
        <taxon>Alteromonadales</taxon>
        <taxon>Pseudoalteromonadaceae</taxon>
        <taxon>Pseudoalteromonas</taxon>
    </lineage>
</organism>
<dbReference type="Proteomes" id="UP000305874">
    <property type="component" value="Unassembled WGS sequence"/>
</dbReference>
<gene>
    <name evidence="1" type="ORF">CWC05_23820</name>
</gene>
<reference evidence="1 2" key="1">
    <citation type="submission" date="2017-12" db="EMBL/GenBank/DDBJ databases">
        <authorList>
            <person name="Paulsen S."/>
            <person name="Gram L.K."/>
        </authorList>
    </citation>
    <scope>NUCLEOTIDE SEQUENCE [LARGE SCALE GENOMIC DNA]</scope>
    <source>
        <strain evidence="1 2">S2897</strain>
    </source>
</reference>